<dbReference type="AlphaFoldDB" id="A0A9P6U424"/>
<name>A0A9P6U424_9FUNG</name>
<feature type="compositionally biased region" description="Polar residues" evidence="1">
    <location>
        <begin position="249"/>
        <end position="260"/>
    </location>
</feature>
<keyword evidence="3" id="KW-1185">Reference proteome</keyword>
<proteinExistence type="predicted"/>
<accession>A0A9P6U424</accession>
<evidence type="ECO:0000313" key="2">
    <source>
        <dbReference type="EMBL" id="KAG0258716.1"/>
    </source>
</evidence>
<organism evidence="2 3">
    <name type="scientific">Actinomortierella ambigua</name>
    <dbReference type="NCBI Taxonomy" id="1343610"/>
    <lineage>
        <taxon>Eukaryota</taxon>
        <taxon>Fungi</taxon>
        <taxon>Fungi incertae sedis</taxon>
        <taxon>Mucoromycota</taxon>
        <taxon>Mortierellomycotina</taxon>
        <taxon>Mortierellomycetes</taxon>
        <taxon>Mortierellales</taxon>
        <taxon>Mortierellaceae</taxon>
        <taxon>Actinomortierella</taxon>
    </lineage>
</organism>
<reference evidence="2" key="1">
    <citation type="journal article" date="2020" name="Fungal Divers.">
        <title>Resolving the Mortierellaceae phylogeny through synthesis of multi-gene phylogenetics and phylogenomics.</title>
        <authorList>
            <person name="Vandepol N."/>
            <person name="Liber J."/>
            <person name="Desiro A."/>
            <person name="Na H."/>
            <person name="Kennedy M."/>
            <person name="Barry K."/>
            <person name="Grigoriev I.V."/>
            <person name="Miller A.N."/>
            <person name="O'Donnell K."/>
            <person name="Stajich J.E."/>
            <person name="Bonito G."/>
        </authorList>
    </citation>
    <scope>NUCLEOTIDE SEQUENCE</scope>
    <source>
        <strain evidence="2">BC1065</strain>
    </source>
</reference>
<protein>
    <submittedName>
        <fullName evidence="2">Uncharacterized protein</fullName>
    </submittedName>
</protein>
<comment type="caution">
    <text evidence="2">The sequence shown here is derived from an EMBL/GenBank/DDBJ whole genome shotgun (WGS) entry which is preliminary data.</text>
</comment>
<evidence type="ECO:0000313" key="3">
    <source>
        <dbReference type="Proteomes" id="UP000807716"/>
    </source>
</evidence>
<evidence type="ECO:0000256" key="1">
    <source>
        <dbReference type="SAM" id="MobiDB-lite"/>
    </source>
</evidence>
<feature type="region of interest" description="Disordered" evidence="1">
    <location>
        <begin position="241"/>
        <end position="260"/>
    </location>
</feature>
<sequence>MTSRLPPECIGLILDHLEFTDDEFTPSALCQVLTLNREFFYLGLERLYRDPLRTIAACHRDALQGFLQLVAVVSPSQHPVLERIRDLSSGDFPSSATVDYLSFVDVMRYRDVVKKTYNRLLSWIGRPHHQQDDTTIQEFWEVLVDVVCGHRLSKIRFLSISSERLQHYHKQDHLLTSIEQIEVLFDNISTHHLQHYHRQAHQLTSIGQIEILFDDFSPSYTLEDVQREYLQDAGKLASRLQHKDAVQHGQGSQRISSPLSLQGRPKPLDIHLLALCPHWNWRPFRPGVQMLMSILPKAVTPIVSTIDDKSNWLRFCLAPESFDLSAVRAIRQCDLNTTFPRLEPGDDFSVASDSVMRVVQQCRSLNALSLIVDDRTGFAFSWAPWEKDGIYVNIPRITIERHPHGLPPIPLKHLEVGFEDILRPTTDHVLDHAMEAFGSTLQSIVIYSSRSLKTYLFHDMPELRRLVMKGLDPQAPRVTTTIRFPKLEEMTLHDKDYRPWDDSVGPWDLPALRSLSLRGDIVWKFHNESWTSLHNTLEKLHLDTEQTINRRDNVPLVFSWGGRSPMPFPRLRELTLTGAPMLNFRLSMLCECPLIESVTLAPPWSEESPNFEEGFVGDAALLLQSPLPLIKLCLKRTWYISDEFLLNTLPRICPNLAGWDIFSGGVVTPEYIDSDEDDYESIGES</sequence>
<dbReference type="EMBL" id="JAAAJB010000311">
    <property type="protein sequence ID" value="KAG0258716.1"/>
    <property type="molecule type" value="Genomic_DNA"/>
</dbReference>
<dbReference type="Proteomes" id="UP000807716">
    <property type="component" value="Unassembled WGS sequence"/>
</dbReference>
<gene>
    <name evidence="2" type="ORF">DFQ27_004484</name>
</gene>